<name>A0AAD8U638_GLOAC</name>
<evidence type="ECO:0000313" key="1">
    <source>
        <dbReference type="EMBL" id="KAK1701604.1"/>
    </source>
</evidence>
<reference evidence="1" key="1">
    <citation type="submission" date="2021-12" db="EMBL/GenBank/DDBJ databases">
        <title>Comparative genomics, transcriptomics and evolutionary studies reveal genomic signatures of adaptation to plant cell wall in hemibiotrophic fungi.</title>
        <authorList>
            <consortium name="DOE Joint Genome Institute"/>
            <person name="Baroncelli R."/>
            <person name="Diaz J.F."/>
            <person name="Benocci T."/>
            <person name="Peng M."/>
            <person name="Battaglia E."/>
            <person name="Haridas S."/>
            <person name="Andreopoulos W."/>
            <person name="Labutti K."/>
            <person name="Pangilinan J."/>
            <person name="Floch G.L."/>
            <person name="Makela M.R."/>
            <person name="Henrissat B."/>
            <person name="Grigoriev I.V."/>
            <person name="Crouch J.A."/>
            <person name="De Vries R.P."/>
            <person name="Sukno S.A."/>
            <person name="Thon M.R."/>
        </authorList>
    </citation>
    <scope>NUCLEOTIDE SEQUENCE</scope>
    <source>
        <strain evidence="1">CBS 112980</strain>
    </source>
</reference>
<accession>A0AAD8U638</accession>
<dbReference type="RefSeq" id="XP_060357018.1">
    <property type="nucleotide sequence ID" value="XM_060502077.1"/>
</dbReference>
<sequence length="257" mass="28794">MFETDSQTQLGELLMGQSLSLPRLSSLVLDVWLSVIQEKTWALNESPSVQSNVSVNSPLSFVGNLEEHRDIHWDRDDTNDCVAETTATRSTLDDSAAKDSRWNMERFLLNEERNRLCLWLSAFSAEELDRLINVLNSPSLHVFGIATLESFVRIGEALLKHTNPTNNSDYQLQTRDELRSMIQIGNRCILDLSQTLGSEVDRSSIIWDVSEGCSTASSYLSLVPGGSDNTLHSTLKSEIATLHELGYAIRRSFAERS</sequence>
<organism evidence="1 2">
    <name type="scientific">Glomerella acutata</name>
    <name type="common">Colletotrichum acutatum</name>
    <dbReference type="NCBI Taxonomy" id="27357"/>
    <lineage>
        <taxon>Eukaryota</taxon>
        <taxon>Fungi</taxon>
        <taxon>Dikarya</taxon>
        <taxon>Ascomycota</taxon>
        <taxon>Pezizomycotina</taxon>
        <taxon>Sordariomycetes</taxon>
        <taxon>Hypocreomycetidae</taxon>
        <taxon>Glomerellales</taxon>
        <taxon>Glomerellaceae</taxon>
        <taxon>Colletotrichum</taxon>
        <taxon>Colletotrichum acutatum species complex</taxon>
    </lineage>
</organism>
<dbReference type="GeneID" id="85385976"/>
<gene>
    <name evidence="1" type="ORF">BDZ83DRAFT_273783</name>
</gene>
<dbReference type="AlphaFoldDB" id="A0AAD8U638"/>
<proteinExistence type="predicted"/>
<comment type="caution">
    <text evidence="1">The sequence shown here is derived from an EMBL/GenBank/DDBJ whole genome shotgun (WGS) entry which is preliminary data.</text>
</comment>
<dbReference type="Proteomes" id="UP001244207">
    <property type="component" value="Unassembled WGS sequence"/>
</dbReference>
<dbReference type="EMBL" id="JAHMHS010000354">
    <property type="protein sequence ID" value="KAK1701604.1"/>
    <property type="molecule type" value="Genomic_DNA"/>
</dbReference>
<evidence type="ECO:0000313" key="2">
    <source>
        <dbReference type="Proteomes" id="UP001244207"/>
    </source>
</evidence>
<protein>
    <submittedName>
        <fullName evidence="1">Uncharacterized protein</fullName>
    </submittedName>
</protein>
<keyword evidence="2" id="KW-1185">Reference proteome</keyword>